<name>A0A1C6RXQ2_9ACTN</name>
<evidence type="ECO:0000256" key="1">
    <source>
        <dbReference type="SAM" id="SignalP"/>
    </source>
</evidence>
<dbReference type="Gene3D" id="2.60.120.430">
    <property type="entry name" value="Galactose-binding lectin"/>
    <property type="match status" value="1"/>
</dbReference>
<dbReference type="EMBL" id="FMHT01000003">
    <property type="protein sequence ID" value="SCL21988.1"/>
    <property type="molecule type" value="Genomic_DNA"/>
</dbReference>
<accession>A0A1C6RXQ2</accession>
<gene>
    <name evidence="2" type="ORF">GA0070616_2438</name>
</gene>
<keyword evidence="1" id="KW-0732">Signal</keyword>
<sequence>MSMKRGKSFAVLAILTLLSALVVVVTPAASRPAAAATRTWTGHVDCYGNLTNTGINLKAGDRVQVTSATGLCYFYPGRPSNRMPGEGLNSRIGASEFTHGAPVTATAPMDGALFFYFGDSQYQDNSGNGYTVTVTVLSGERCQNFTTTSEYLKLSIGDLFRGVQMPSHIRQFADRSLISRPLAYMQLKGSWCYQNNQVTWRNIRPVQSQLTGDGLTGLVLSVQSTATGTVEVESYNGATRYRISQTKAVVYLEVPVAVNLTIEGVGFTLPAGARRPIYTMVMDTVLTGFGDVSCAATASAPCRAQGSAEYTR</sequence>
<evidence type="ECO:0000313" key="2">
    <source>
        <dbReference type="EMBL" id="SCL21988.1"/>
    </source>
</evidence>
<dbReference type="OrthoDB" id="9884860at2"/>
<evidence type="ECO:0000313" key="3">
    <source>
        <dbReference type="Proteomes" id="UP000199699"/>
    </source>
</evidence>
<feature type="chain" id="PRO_5008745188" evidence="1">
    <location>
        <begin position="36"/>
        <end position="312"/>
    </location>
</feature>
<dbReference type="RefSeq" id="WP_139128883.1">
    <property type="nucleotide sequence ID" value="NZ_FMHT01000003.1"/>
</dbReference>
<keyword evidence="3" id="KW-1185">Reference proteome</keyword>
<proteinExistence type="predicted"/>
<reference evidence="2 3" key="1">
    <citation type="submission" date="2016-06" db="EMBL/GenBank/DDBJ databases">
        <authorList>
            <person name="Kjaerup R.B."/>
            <person name="Dalgaard T.S."/>
            <person name="Juul-Madsen H.R."/>
        </authorList>
    </citation>
    <scope>NUCLEOTIDE SEQUENCE [LARGE SCALE GENOMIC DNA]</scope>
    <source>
        <strain evidence="2 3">DSM 43818</strain>
    </source>
</reference>
<protein>
    <submittedName>
        <fullName evidence="2">Uncharacterized protein</fullName>
    </submittedName>
</protein>
<feature type="signal peptide" evidence="1">
    <location>
        <begin position="1"/>
        <end position="35"/>
    </location>
</feature>
<dbReference type="AlphaFoldDB" id="A0A1C6RXQ2"/>
<organism evidence="2 3">
    <name type="scientific">Micromonospora nigra</name>
    <dbReference type="NCBI Taxonomy" id="145857"/>
    <lineage>
        <taxon>Bacteria</taxon>
        <taxon>Bacillati</taxon>
        <taxon>Actinomycetota</taxon>
        <taxon>Actinomycetes</taxon>
        <taxon>Micromonosporales</taxon>
        <taxon>Micromonosporaceae</taxon>
        <taxon>Micromonospora</taxon>
    </lineage>
</organism>
<dbReference type="Proteomes" id="UP000199699">
    <property type="component" value="Unassembled WGS sequence"/>
</dbReference>